<evidence type="ECO:0000256" key="2">
    <source>
        <dbReference type="SAM" id="MobiDB-lite"/>
    </source>
</evidence>
<accession>A0ABM0GS32</accession>
<gene>
    <name evidence="4" type="primary">LOC100370068</name>
</gene>
<evidence type="ECO:0000313" key="3">
    <source>
        <dbReference type="Proteomes" id="UP000694865"/>
    </source>
</evidence>
<feature type="compositionally biased region" description="Basic and acidic residues" evidence="2">
    <location>
        <begin position="451"/>
        <end position="461"/>
    </location>
</feature>
<dbReference type="RefSeq" id="XP_002736122.1">
    <property type="nucleotide sequence ID" value="XM_002736076.2"/>
</dbReference>
<sequence>MTGRDYRTFLSLHRGGPREIARTSEQDKLMVRMTEGIGSSRYKQLDYEKLKAITFEKKFAANESLMKMERLAKVSKQSKEHHLLNQHKLVWQQEQSRLNHALQRANNELQVFMQDGTLEESSISTLMLEAEELQMQLAMDEKKFRAATIDPILNLKEDLGVWLQEHKAELEEGGREIYSDYERVQDTVESVKNQEEILLDRLSDEELRLQSDLDNTALQDLFTVHEKWVNDGIPEEAEDLECPDPCLKESVLQEFIFLDDRFREKLKEWDHRHQDILRSESGGWTDSDHYWFQVIIDQYPHEMTNRRMLYIDRMKRQLPHKSRAEVVAHEEWYSGHKYYHEHRKVLINSWIKSRKELLNKAHAVFADAFLAIELERIAAINRQRQKEICDQLYEKVKLWREEKMEEMKLQAEIEARRQQELNHEKKIQNEKDKKKRQEEKRKIGVYQSKLNAEREERQERDRKRLQELQIKLAEQAEYDKNR</sequence>
<dbReference type="GeneID" id="100370068"/>
<evidence type="ECO:0000313" key="4">
    <source>
        <dbReference type="RefSeq" id="XP_002736122.1"/>
    </source>
</evidence>
<dbReference type="InterPro" id="IPR039902">
    <property type="entry name" value="CCDC148/CCDC112"/>
</dbReference>
<evidence type="ECO:0000256" key="1">
    <source>
        <dbReference type="ARBA" id="ARBA00023054"/>
    </source>
</evidence>
<keyword evidence="3" id="KW-1185">Reference proteome</keyword>
<protein>
    <submittedName>
        <fullName evidence="4">Coiled-coil domain-containing protein 148-like</fullName>
    </submittedName>
</protein>
<keyword evidence="1" id="KW-0175">Coiled coil</keyword>
<feature type="compositionally biased region" description="Basic and acidic residues" evidence="2">
    <location>
        <begin position="420"/>
        <end position="442"/>
    </location>
</feature>
<dbReference type="Proteomes" id="UP000694865">
    <property type="component" value="Unplaced"/>
</dbReference>
<dbReference type="PANTHER" id="PTHR21549:SF1">
    <property type="entry name" value="COILED-COIL DOMAIN-CONTAINING PROTEIN 148"/>
    <property type="match status" value="1"/>
</dbReference>
<feature type="region of interest" description="Disordered" evidence="2">
    <location>
        <begin position="420"/>
        <end position="461"/>
    </location>
</feature>
<organism evidence="3 4">
    <name type="scientific">Saccoglossus kowalevskii</name>
    <name type="common">Acorn worm</name>
    <dbReference type="NCBI Taxonomy" id="10224"/>
    <lineage>
        <taxon>Eukaryota</taxon>
        <taxon>Metazoa</taxon>
        <taxon>Hemichordata</taxon>
        <taxon>Enteropneusta</taxon>
        <taxon>Harrimaniidae</taxon>
        <taxon>Saccoglossus</taxon>
    </lineage>
</organism>
<dbReference type="PANTHER" id="PTHR21549">
    <property type="entry name" value="MUTATED IN BLADDER CANCER 1"/>
    <property type="match status" value="1"/>
</dbReference>
<proteinExistence type="predicted"/>
<reference evidence="4" key="1">
    <citation type="submission" date="2025-08" db="UniProtKB">
        <authorList>
            <consortium name="RefSeq"/>
        </authorList>
    </citation>
    <scope>IDENTIFICATION</scope>
    <source>
        <tissue evidence="4">Testes</tissue>
    </source>
</reference>
<name>A0ABM0GS32_SACKO</name>